<reference evidence="2 3" key="1">
    <citation type="submission" date="2020-08" db="EMBL/GenBank/DDBJ databases">
        <title>Genome sequence of Sphingomonas lutea KCTC 23642T.</title>
        <authorList>
            <person name="Hyun D.-W."/>
            <person name="Bae J.-W."/>
        </authorList>
    </citation>
    <scope>NUCLEOTIDE SEQUENCE [LARGE SCALE GENOMIC DNA]</scope>
    <source>
        <strain evidence="2 3">KCTC 23642</strain>
    </source>
</reference>
<dbReference type="AlphaFoldDB" id="A0A7G9SI95"/>
<dbReference type="SUPFAM" id="SSF53756">
    <property type="entry name" value="UDP-Glycosyltransferase/glycogen phosphorylase"/>
    <property type="match status" value="1"/>
</dbReference>
<proteinExistence type="predicted"/>
<dbReference type="GO" id="GO:0016757">
    <property type="term" value="F:glycosyltransferase activity"/>
    <property type="evidence" value="ECO:0007669"/>
    <property type="project" value="UniProtKB-ARBA"/>
</dbReference>
<dbReference type="Pfam" id="PF13692">
    <property type="entry name" value="Glyco_trans_1_4"/>
    <property type="match status" value="1"/>
</dbReference>
<name>A0A7G9SI95_9SPHN</name>
<dbReference type="InterPro" id="IPR028098">
    <property type="entry name" value="Glyco_trans_4-like_N"/>
</dbReference>
<gene>
    <name evidence="2" type="ORF">H9L13_00985</name>
</gene>
<protein>
    <submittedName>
        <fullName evidence="2">Glycosyltransferase</fullName>
    </submittedName>
</protein>
<sequence>MNAPFPAIDAAAAQRPLRRVMAWGTADRDKPRNRILLDALRDADFELQEVHADVWAGVADKSRLGRAARLARYLRLVLVYPKLLIQFLLAPRPDALVVGYPAQLDVSMLWPAAKLRRVPILMDLFISIYDTTVHDRALTRPGSLKARLLWGMEWLACRAADRVIIDTAAHARYVEELFDLPAGSVGHVAVGAEIAKFERLPRRAKAGRPRLLFYGQLIPLHGIETILAAACSDRGQAFDWTIIGDGQDASKVAAALGPSGPRHVHWIKWVPYAELPHWIAQSDICLGIFGTSRKAASVVPNKVFQCLASGRHVVTRASLALAELPADAGLTMVEPGSPDRLLDGIEAALAAGCPEPSSHLVNHFSADRLGSQMIRYLEGLQ</sequence>
<dbReference type="Proteomes" id="UP000515971">
    <property type="component" value="Chromosome"/>
</dbReference>
<feature type="domain" description="Glycosyltransferase subfamily 4-like N-terminal" evidence="1">
    <location>
        <begin position="35"/>
        <end position="183"/>
    </location>
</feature>
<dbReference type="EMBL" id="CP060718">
    <property type="protein sequence ID" value="QNN67570.1"/>
    <property type="molecule type" value="Genomic_DNA"/>
</dbReference>
<evidence type="ECO:0000313" key="2">
    <source>
        <dbReference type="EMBL" id="QNN67570.1"/>
    </source>
</evidence>
<keyword evidence="3" id="KW-1185">Reference proteome</keyword>
<accession>A0A7G9SI95</accession>
<dbReference type="KEGG" id="slut:H9L13_00985"/>
<dbReference type="RefSeq" id="WP_187538242.1">
    <property type="nucleotide sequence ID" value="NZ_BAABJT010000001.1"/>
</dbReference>
<dbReference type="Pfam" id="PF13579">
    <property type="entry name" value="Glyco_trans_4_4"/>
    <property type="match status" value="1"/>
</dbReference>
<evidence type="ECO:0000313" key="3">
    <source>
        <dbReference type="Proteomes" id="UP000515971"/>
    </source>
</evidence>
<keyword evidence="2" id="KW-0808">Transferase</keyword>
<evidence type="ECO:0000259" key="1">
    <source>
        <dbReference type="Pfam" id="PF13579"/>
    </source>
</evidence>
<dbReference type="Gene3D" id="3.40.50.2000">
    <property type="entry name" value="Glycogen Phosphorylase B"/>
    <property type="match status" value="2"/>
</dbReference>
<organism evidence="2 3">
    <name type="scientific">Sphingomonas lutea</name>
    <dbReference type="NCBI Taxonomy" id="1045317"/>
    <lineage>
        <taxon>Bacteria</taxon>
        <taxon>Pseudomonadati</taxon>
        <taxon>Pseudomonadota</taxon>
        <taxon>Alphaproteobacteria</taxon>
        <taxon>Sphingomonadales</taxon>
        <taxon>Sphingomonadaceae</taxon>
        <taxon>Sphingomonas</taxon>
    </lineage>
</organism>